<evidence type="ECO:0000259" key="4">
    <source>
        <dbReference type="Pfam" id="PF00930"/>
    </source>
</evidence>
<dbReference type="Pfam" id="PF00326">
    <property type="entry name" value="Peptidase_S9"/>
    <property type="match status" value="1"/>
</dbReference>
<dbReference type="eggNOG" id="COG1506">
    <property type="taxonomic scope" value="Bacteria"/>
</dbReference>
<dbReference type="Gene3D" id="2.140.10.30">
    <property type="entry name" value="Dipeptidylpeptidase IV, N-terminal domain"/>
    <property type="match status" value="1"/>
</dbReference>
<feature type="signal peptide" evidence="2">
    <location>
        <begin position="1"/>
        <end position="23"/>
    </location>
</feature>
<dbReference type="PANTHER" id="PTHR11731:SF193">
    <property type="entry name" value="DIPEPTIDYL PEPTIDASE 9"/>
    <property type="match status" value="1"/>
</dbReference>
<dbReference type="STRING" id="880071.Fleli_0808"/>
<dbReference type="HOGENOM" id="CLU_006105_2_0_10"/>
<dbReference type="Pfam" id="PF00930">
    <property type="entry name" value="DPPIV_N"/>
    <property type="match status" value="1"/>
</dbReference>
<dbReference type="GO" id="GO:0004177">
    <property type="term" value="F:aminopeptidase activity"/>
    <property type="evidence" value="ECO:0007669"/>
    <property type="project" value="UniProtKB-KW"/>
</dbReference>
<evidence type="ECO:0000256" key="1">
    <source>
        <dbReference type="ARBA" id="ARBA00023180"/>
    </source>
</evidence>
<dbReference type="InterPro" id="IPR001375">
    <property type="entry name" value="Peptidase_S9_cat"/>
</dbReference>
<dbReference type="GO" id="GO:0006508">
    <property type="term" value="P:proteolysis"/>
    <property type="evidence" value="ECO:0007669"/>
    <property type="project" value="InterPro"/>
</dbReference>
<evidence type="ECO:0000313" key="5">
    <source>
        <dbReference type="EMBL" id="AFM03267.1"/>
    </source>
</evidence>
<organism evidence="5 6">
    <name type="scientific">Bernardetia litoralis (strain ATCC 23117 / DSM 6794 / NBRC 15988 / NCIMB 1366 / Fx l1 / Sio-4)</name>
    <name type="common">Flexibacter litoralis</name>
    <dbReference type="NCBI Taxonomy" id="880071"/>
    <lineage>
        <taxon>Bacteria</taxon>
        <taxon>Pseudomonadati</taxon>
        <taxon>Bacteroidota</taxon>
        <taxon>Cytophagia</taxon>
        <taxon>Cytophagales</taxon>
        <taxon>Bernardetiaceae</taxon>
        <taxon>Bernardetia</taxon>
    </lineage>
</organism>
<gene>
    <name evidence="5" type="ordered locus">Fleli_0808</name>
</gene>
<feature type="domain" description="Peptidase S9 prolyl oligopeptidase catalytic" evidence="3">
    <location>
        <begin position="548"/>
        <end position="740"/>
    </location>
</feature>
<reference evidence="6" key="1">
    <citation type="submission" date="2012-06" db="EMBL/GenBank/DDBJ databases">
        <title>The complete genome of Flexibacter litoralis DSM 6794.</title>
        <authorList>
            <person name="Lucas S."/>
            <person name="Copeland A."/>
            <person name="Lapidus A."/>
            <person name="Glavina del Rio T."/>
            <person name="Dalin E."/>
            <person name="Tice H."/>
            <person name="Bruce D."/>
            <person name="Goodwin L."/>
            <person name="Pitluck S."/>
            <person name="Peters L."/>
            <person name="Ovchinnikova G."/>
            <person name="Lu M."/>
            <person name="Kyrpides N."/>
            <person name="Mavromatis K."/>
            <person name="Ivanova N."/>
            <person name="Brettin T."/>
            <person name="Detter J.C."/>
            <person name="Han C."/>
            <person name="Larimer F."/>
            <person name="Land M."/>
            <person name="Hauser L."/>
            <person name="Markowitz V."/>
            <person name="Cheng J.-F."/>
            <person name="Hugenholtz P."/>
            <person name="Woyke T."/>
            <person name="Wu D."/>
            <person name="Spring S."/>
            <person name="Lang E."/>
            <person name="Kopitz M."/>
            <person name="Brambilla E."/>
            <person name="Klenk H.-P."/>
            <person name="Eisen J.A."/>
        </authorList>
    </citation>
    <scope>NUCLEOTIDE SEQUENCE [LARGE SCALE GENOMIC DNA]</scope>
    <source>
        <strain evidence="6">ATCC 23117 / DSM 6794 / NBRC 15988 / NCIMB 1366 / Sio-4</strain>
    </source>
</reference>
<sequence precursor="true">MLKKNYFLSLFLGIFAFSNIYFSSETIAQDDSKTKVSVTDIYSNRSLYSKNLQGVDWTNNGGFYTRMDGNAIVRYEIKTNKAVETIFDGNASDPKINIAEYSFSDKEDKILIQTNRQSIYRRSYMAEYYVVNMSDKSVKKLSEKGRSAYATFSPDGSKVAFFRKNNLFYVTLSDMKEVQITDDGLFNKIINGAGDWVYEEEFSLTKAFDWSPDGKNLAFVQFNESEVTEYNMQYWADKSQLYPIDYKFKYPKAGEDNSTLKVFVYNLDSKDKKEVDLGEDKDIYVPRLEFTHNSDILAIRRMNRLQNKIDLIHANVKTGETKVVYSDEDKDGYVDFEYTQDLIYLKDGKHFIVSSERTGYKHLYLYTMEGKQVRQITNGDWEVIELLGVQEENVKMPLLYYISTQDSPLERHLYMVDLKGKKTRKMTDRHGTNSVDMSKDFSFYILTHESTEMPVNYRLYQTKGNLLLSKIQDNDRLIKTFKENELPQKELSSFKNRNGETLNYQIFKPLDFDENKKYPVLMHVYGGPGSQLVTDAWAGGTNDLWHGMLTQKGYIVVTVDNRGTQGRGEAFKKATYKNLGKLEVEDQIDGAKFLATLSFVDKERIGIWGWSYGGYMSSLLMMLGADYFKAGIAVAPVTSWRYYDTIYTERFLQRPQDNAAGYDDFSPITHAGKLEGKFLLVHGTGDDNVHIQNSIQLQNALVDANKPFEMFYYADKNHGIYGGMTRIHLYNMMTKFVEDNL</sequence>
<dbReference type="Proteomes" id="UP000006054">
    <property type="component" value="Chromosome"/>
</dbReference>
<protein>
    <submittedName>
        <fullName evidence="5">Dipeptidyl aminopeptidase/acylaminoacyl peptidase</fullName>
    </submittedName>
</protein>
<dbReference type="OrthoDB" id="9812921at2"/>
<dbReference type="RefSeq" id="WP_014796725.1">
    <property type="nucleotide sequence ID" value="NC_018018.1"/>
</dbReference>
<dbReference type="InterPro" id="IPR050278">
    <property type="entry name" value="Serine_Prot_S9B/DPPIV"/>
</dbReference>
<dbReference type="InterPro" id="IPR029058">
    <property type="entry name" value="AB_hydrolase_fold"/>
</dbReference>
<keyword evidence="6" id="KW-1185">Reference proteome</keyword>
<keyword evidence="1" id="KW-0325">Glycoprotein</keyword>
<dbReference type="GO" id="GO:0008236">
    <property type="term" value="F:serine-type peptidase activity"/>
    <property type="evidence" value="ECO:0007669"/>
    <property type="project" value="InterPro"/>
</dbReference>
<keyword evidence="5" id="KW-0645">Protease</keyword>
<dbReference type="GO" id="GO:0008239">
    <property type="term" value="F:dipeptidyl-peptidase activity"/>
    <property type="evidence" value="ECO:0007669"/>
    <property type="project" value="TreeGrafter"/>
</dbReference>
<keyword evidence="2" id="KW-0732">Signal</keyword>
<evidence type="ECO:0000256" key="2">
    <source>
        <dbReference type="SAM" id="SignalP"/>
    </source>
</evidence>
<dbReference type="Gene3D" id="3.40.50.1820">
    <property type="entry name" value="alpha/beta hydrolase"/>
    <property type="match status" value="1"/>
</dbReference>
<name>I4AH32_BERLS</name>
<evidence type="ECO:0000313" key="6">
    <source>
        <dbReference type="Proteomes" id="UP000006054"/>
    </source>
</evidence>
<dbReference type="AlphaFoldDB" id="I4AH32"/>
<evidence type="ECO:0000259" key="3">
    <source>
        <dbReference type="Pfam" id="PF00326"/>
    </source>
</evidence>
<dbReference type="PANTHER" id="PTHR11731">
    <property type="entry name" value="PROTEASE FAMILY S9B,C DIPEPTIDYL-PEPTIDASE IV-RELATED"/>
    <property type="match status" value="1"/>
</dbReference>
<dbReference type="SUPFAM" id="SSF82171">
    <property type="entry name" value="DPP6 N-terminal domain-like"/>
    <property type="match status" value="1"/>
</dbReference>
<proteinExistence type="predicted"/>
<feature type="chain" id="PRO_5003685266" evidence="2">
    <location>
        <begin position="24"/>
        <end position="741"/>
    </location>
</feature>
<dbReference type="InterPro" id="IPR002469">
    <property type="entry name" value="Peptidase_S9B_N"/>
</dbReference>
<dbReference type="PATRIC" id="fig|880071.3.peg.782"/>
<keyword evidence="5" id="KW-0378">Hydrolase</keyword>
<dbReference type="EMBL" id="CP003345">
    <property type="protein sequence ID" value="AFM03267.1"/>
    <property type="molecule type" value="Genomic_DNA"/>
</dbReference>
<dbReference type="KEGG" id="fli:Fleli_0808"/>
<dbReference type="FunFam" id="3.40.50.1820:FF:000003">
    <property type="entry name" value="Dipeptidyl peptidase 4"/>
    <property type="match status" value="1"/>
</dbReference>
<feature type="domain" description="Dipeptidylpeptidase IV N-terminal" evidence="4">
    <location>
        <begin position="105"/>
        <end position="454"/>
    </location>
</feature>
<keyword evidence="5" id="KW-0031">Aminopeptidase</keyword>
<accession>I4AH32</accession>
<dbReference type="SUPFAM" id="SSF53474">
    <property type="entry name" value="alpha/beta-Hydrolases"/>
    <property type="match status" value="1"/>
</dbReference>
<dbReference type="eggNOG" id="COG0823">
    <property type="taxonomic scope" value="Bacteria"/>
</dbReference>